<sequence>MEHNPAAVLTTKVRCRGRGIRVSDTVRHYWGSVGFT</sequence>
<keyword evidence="2" id="KW-1185">Reference proteome</keyword>
<organism evidence="1 2">
    <name type="scientific">Streptomyces smaragdinus</name>
    <dbReference type="NCBI Taxonomy" id="2585196"/>
    <lineage>
        <taxon>Bacteria</taxon>
        <taxon>Bacillati</taxon>
        <taxon>Actinomycetota</taxon>
        <taxon>Actinomycetes</taxon>
        <taxon>Kitasatosporales</taxon>
        <taxon>Streptomycetaceae</taxon>
        <taxon>Streptomyces</taxon>
    </lineage>
</organism>
<dbReference type="Proteomes" id="UP000466345">
    <property type="component" value="Unassembled WGS sequence"/>
</dbReference>
<accession>A0A7K0CTI2</accession>
<evidence type="ECO:0000313" key="2">
    <source>
        <dbReference type="Proteomes" id="UP000466345"/>
    </source>
</evidence>
<protein>
    <submittedName>
        <fullName evidence="1">Uncharacterized protein</fullName>
    </submittedName>
</protein>
<reference evidence="1 2" key="1">
    <citation type="submission" date="2019-10" db="EMBL/GenBank/DDBJ databases">
        <title>Streptomyces smaragdinus sp. nov. and Streptomyces fabii sp. nov., isolated from the gut of fungus growing-termite Macrotermes natalensis.</title>
        <authorList>
            <person name="Schwitalla J."/>
            <person name="Benndorf R."/>
            <person name="Martin K."/>
            <person name="De Beer W."/>
            <person name="Kaster A.-K."/>
            <person name="Vollmers J."/>
            <person name="Poulsen M."/>
            <person name="Beemelmanns C."/>
        </authorList>
    </citation>
    <scope>NUCLEOTIDE SEQUENCE [LARGE SCALE GENOMIC DNA]</scope>
    <source>
        <strain evidence="1 2">RB5</strain>
    </source>
</reference>
<name>A0A7K0CTI2_9ACTN</name>
<proteinExistence type="predicted"/>
<gene>
    <name evidence="1" type="ORF">SRB5_62260</name>
</gene>
<dbReference type="AlphaFoldDB" id="A0A7K0CTI2"/>
<comment type="caution">
    <text evidence="1">The sequence shown here is derived from an EMBL/GenBank/DDBJ whole genome shotgun (WGS) entry which is preliminary data.</text>
</comment>
<evidence type="ECO:0000313" key="1">
    <source>
        <dbReference type="EMBL" id="MQY16034.1"/>
    </source>
</evidence>
<dbReference type="EMBL" id="WEGJ01000043">
    <property type="protein sequence ID" value="MQY16034.1"/>
    <property type="molecule type" value="Genomic_DNA"/>
</dbReference>